<evidence type="ECO:0000313" key="1">
    <source>
        <dbReference type="EMBL" id="KAF7371725.1"/>
    </source>
</evidence>
<accession>A0A8H7DES8</accession>
<keyword evidence="2" id="KW-1185">Reference proteome</keyword>
<proteinExistence type="predicted"/>
<dbReference type="AlphaFoldDB" id="A0A8H7DES8"/>
<dbReference type="Proteomes" id="UP000620124">
    <property type="component" value="Unassembled WGS sequence"/>
</dbReference>
<reference evidence="1" key="1">
    <citation type="submission" date="2020-05" db="EMBL/GenBank/DDBJ databases">
        <title>Mycena genomes resolve the evolution of fungal bioluminescence.</title>
        <authorList>
            <person name="Tsai I.J."/>
        </authorList>
    </citation>
    <scope>NUCLEOTIDE SEQUENCE</scope>
    <source>
        <strain evidence="1">CCC161011</strain>
    </source>
</reference>
<protein>
    <submittedName>
        <fullName evidence="1">Uncharacterized protein</fullName>
    </submittedName>
</protein>
<organism evidence="1 2">
    <name type="scientific">Mycena venus</name>
    <dbReference type="NCBI Taxonomy" id="2733690"/>
    <lineage>
        <taxon>Eukaryota</taxon>
        <taxon>Fungi</taxon>
        <taxon>Dikarya</taxon>
        <taxon>Basidiomycota</taxon>
        <taxon>Agaricomycotina</taxon>
        <taxon>Agaricomycetes</taxon>
        <taxon>Agaricomycetidae</taxon>
        <taxon>Agaricales</taxon>
        <taxon>Marasmiineae</taxon>
        <taxon>Mycenaceae</taxon>
        <taxon>Mycena</taxon>
    </lineage>
</organism>
<evidence type="ECO:0000313" key="2">
    <source>
        <dbReference type="Proteomes" id="UP000620124"/>
    </source>
</evidence>
<name>A0A8H7DES8_9AGAR</name>
<gene>
    <name evidence="1" type="ORF">MVEN_00029000</name>
</gene>
<dbReference type="EMBL" id="JACAZI010000001">
    <property type="protein sequence ID" value="KAF7371725.1"/>
    <property type="molecule type" value="Genomic_DNA"/>
</dbReference>
<comment type="caution">
    <text evidence="1">The sequence shown here is derived from an EMBL/GenBank/DDBJ whole genome shotgun (WGS) entry which is preliminary data.</text>
</comment>
<sequence>MFVLCQYTTPKYRQPCRCSGFTRCLLVVQVQAQPKSLEGRKDRRMASHARTAIKCSTVAKNVEIPDPVFLDRVEKTLDRVETTLYWTSTSKHI</sequence>